<dbReference type="AlphaFoldDB" id="A0A6L2NHR5"/>
<accession>A0A6L2NHR5</accession>
<evidence type="ECO:0008006" key="4">
    <source>
        <dbReference type="Google" id="ProtNLM"/>
    </source>
</evidence>
<gene>
    <name evidence="3" type="ORF">Tci_057691</name>
</gene>
<evidence type="ECO:0000256" key="2">
    <source>
        <dbReference type="SAM" id="MobiDB-lite"/>
    </source>
</evidence>
<reference evidence="3" key="1">
    <citation type="journal article" date="2019" name="Sci. Rep.">
        <title>Draft genome of Tanacetum cinerariifolium, the natural source of mosquito coil.</title>
        <authorList>
            <person name="Yamashiro T."/>
            <person name="Shiraishi A."/>
            <person name="Satake H."/>
            <person name="Nakayama K."/>
        </authorList>
    </citation>
    <scope>NUCLEOTIDE SEQUENCE</scope>
</reference>
<evidence type="ECO:0000313" key="3">
    <source>
        <dbReference type="EMBL" id="GEU85713.1"/>
    </source>
</evidence>
<feature type="coiled-coil region" evidence="1">
    <location>
        <begin position="378"/>
        <end position="405"/>
    </location>
</feature>
<name>A0A6L2NHR5_TANCI</name>
<evidence type="ECO:0000256" key="1">
    <source>
        <dbReference type="SAM" id="Coils"/>
    </source>
</evidence>
<keyword evidence="1" id="KW-0175">Coiled coil</keyword>
<proteinExistence type="predicted"/>
<comment type="caution">
    <text evidence="3">The sequence shown here is derived from an EMBL/GenBank/DDBJ whole genome shotgun (WGS) entry which is preliminary data.</text>
</comment>
<sequence length="417" mass="47456">MATLTFPDTHNMIAFLSKSDVSARFDQIVDFLNAQVIQYALMVNLTIYVSCIKQFWATTSIKKNADGVECLPTEEIFAELARMGYEKPPPKLTFYKAFFSAQWKFLIHTLVQCMSAKRTAWNEFSCFMASAVICLATGRKSNFSKYIFDSMIRNVDSPSKFLMYPCFLQVLINNQIDDLSSHTTKYTSPTLTQNVFSNMRRIGKGFSGIETPLFATMLVQPQAAAEEEDEEDEVPNAPTPPQEQPTITSASDMTLLNTLMETCTTLSHKVAALKQDKVAQALEIIKLKRMHPNRGGGRIEPIDDDEDITLVDMEIKVDLDVDLKGRIERKYDDNADVKKVNAAEPTVFDDDEVTMTMAQTLIKMKAKKAKILDEQMAKRLHDEEVKQAETKEKQEQDDFKRAQELQQQYDQKQENII</sequence>
<feature type="compositionally biased region" description="Acidic residues" evidence="2">
    <location>
        <begin position="225"/>
        <end position="234"/>
    </location>
</feature>
<feature type="region of interest" description="Disordered" evidence="2">
    <location>
        <begin position="221"/>
        <end position="249"/>
    </location>
</feature>
<dbReference type="EMBL" id="BKCJ010009166">
    <property type="protein sequence ID" value="GEU85713.1"/>
    <property type="molecule type" value="Genomic_DNA"/>
</dbReference>
<protein>
    <recommendedName>
        <fullName evidence="4">Synaptobrevin, longin-like domain protein</fullName>
    </recommendedName>
</protein>
<organism evidence="3">
    <name type="scientific">Tanacetum cinerariifolium</name>
    <name type="common">Dalmatian daisy</name>
    <name type="synonym">Chrysanthemum cinerariifolium</name>
    <dbReference type="NCBI Taxonomy" id="118510"/>
    <lineage>
        <taxon>Eukaryota</taxon>
        <taxon>Viridiplantae</taxon>
        <taxon>Streptophyta</taxon>
        <taxon>Embryophyta</taxon>
        <taxon>Tracheophyta</taxon>
        <taxon>Spermatophyta</taxon>
        <taxon>Magnoliopsida</taxon>
        <taxon>eudicotyledons</taxon>
        <taxon>Gunneridae</taxon>
        <taxon>Pentapetalae</taxon>
        <taxon>asterids</taxon>
        <taxon>campanulids</taxon>
        <taxon>Asterales</taxon>
        <taxon>Asteraceae</taxon>
        <taxon>Asteroideae</taxon>
        <taxon>Anthemideae</taxon>
        <taxon>Anthemidinae</taxon>
        <taxon>Tanacetum</taxon>
    </lineage>
</organism>